<dbReference type="Gene3D" id="2.40.160.20">
    <property type="match status" value="1"/>
</dbReference>
<feature type="chain" id="PRO_5006599149" evidence="1">
    <location>
        <begin position="30"/>
        <end position="429"/>
    </location>
</feature>
<sequence precursor="true">MRQFADITLLSRSCLLFVFSCLFINGAYSQTAQDHVFLNKNSYSSPLYICIVSDTYYQDFLRKADFNFKETNYSFYIVNGSKIEAQSVKSELNKLFNDRDIRLNKRRVYLGIIGNKTFFEKHNVFKNDFFPDQFFLNTEGENVVAEAFKVYSYSEVELEEVLETMMINYLWESEKLSIQENYFSEYNATKIEKGIGFGASLGGINYIRNKSVGKPYMLNYGFTGYRRSSKNWKLYWSFFMGLRFPNMKKKMKNEIQGQIDMSEMSSGEDVTVHIDTDLKARIYANMNIEPRRYFSLENRKIRPFVGTGLSYTFFLDMKGRLDTTITVNSSNMQSGGGLSGGGSGFSNMKKLDNQDMDVMAFQSLGALFSTGFEYPLNSRVLFNSKLTYHLPFNTFNQKKSTINSFDIQFGLVFKLKRKKIKFVEYIRTK</sequence>
<proteinExistence type="predicted"/>
<evidence type="ECO:0000256" key="1">
    <source>
        <dbReference type="SAM" id="SignalP"/>
    </source>
</evidence>
<protein>
    <submittedName>
        <fullName evidence="2">Outer membrane protein W</fullName>
    </submittedName>
</protein>
<gene>
    <name evidence="2" type="ORF">L21SP5_00413</name>
</gene>
<evidence type="ECO:0000313" key="2">
    <source>
        <dbReference type="EMBL" id="ALO14092.1"/>
    </source>
</evidence>
<evidence type="ECO:0000313" key="3">
    <source>
        <dbReference type="Proteomes" id="UP000064893"/>
    </source>
</evidence>
<dbReference type="STRING" id="1307839.L21SP5_00413"/>
<keyword evidence="1" id="KW-0732">Signal</keyword>
<dbReference type="KEGG" id="blq:L21SP5_00413"/>
<name>A0A0S2HVX3_9BACT</name>
<organism evidence="2 3">
    <name type="scientific">Salinivirga cyanobacteriivorans</name>
    <dbReference type="NCBI Taxonomy" id="1307839"/>
    <lineage>
        <taxon>Bacteria</taxon>
        <taxon>Pseudomonadati</taxon>
        <taxon>Bacteroidota</taxon>
        <taxon>Bacteroidia</taxon>
        <taxon>Bacteroidales</taxon>
        <taxon>Salinivirgaceae</taxon>
        <taxon>Salinivirga</taxon>
    </lineage>
</organism>
<dbReference type="AlphaFoldDB" id="A0A0S2HVX3"/>
<feature type="signal peptide" evidence="1">
    <location>
        <begin position="1"/>
        <end position="29"/>
    </location>
</feature>
<reference evidence="2 3" key="1">
    <citation type="submission" date="2015-11" db="EMBL/GenBank/DDBJ databases">
        <title>Description and complete genome sequence of a novel strain predominating in hypersaline microbial mats and representing a new family of the Bacteriodetes phylum.</title>
        <authorList>
            <person name="Spring S."/>
            <person name="Bunk B."/>
            <person name="Sproer C."/>
            <person name="Klenk H.-P."/>
        </authorList>
    </citation>
    <scope>NUCLEOTIDE SEQUENCE [LARGE SCALE GENOMIC DNA]</scope>
    <source>
        <strain evidence="2 3">L21-Spi-D4</strain>
    </source>
</reference>
<dbReference type="EMBL" id="CP013118">
    <property type="protein sequence ID" value="ALO14092.1"/>
    <property type="molecule type" value="Genomic_DNA"/>
</dbReference>
<dbReference type="Proteomes" id="UP000064893">
    <property type="component" value="Chromosome"/>
</dbReference>
<accession>A0A0S2HVX3</accession>
<keyword evidence="3" id="KW-1185">Reference proteome</keyword>